<dbReference type="InterPro" id="IPR004089">
    <property type="entry name" value="MCPsignal_dom"/>
</dbReference>
<name>A0A562TK83_9HYPH</name>
<evidence type="ECO:0000256" key="1">
    <source>
        <dbReference type="ARBA" id="ARBA00023224"/>
    </source>
</evidence>
<dbReference type="CDD" id="cd06225">
    <property type="entry name" value="HAMP"/>
    <property type="match status" value="1"/>
</dbReference>
<keyword evidence="4" id="KW-1133">Transmembrane helix</keyword>
<dbReference type="Gene3D" id="6.10.340.10">
    <property type="match status" value="1"/>
</dbReference>
<proteinExistence type="inferred from homology"/>
<accession>A0A562TK83</accession>
<comment type="caution">
    <text evidence="7">The sequence shown here is derived from an EMBL/GenBank/DDBJ whole genome shotgun (WGS) entry which is preliminary data.</text>
</comment>
<dbReference type="OrthoDB" id="4514964at2"/>
<evidence type="ECO:0000313" key="8">
    <source>
        <dbReference type="Proteomes" id="UP000320593"/>
    </source>
</evidence>
<dbReference type="SUPFAM" id="SSF58104">
    <property type="entry name" value="Methyl-accepting chemotaxis protein (MCP) signaling domain"/>
    <property type="match status" value="1"/>
</dbReference>
<feature type="domain" description="HAMP" evidence="6">
    <location>
        <begin position="305"/>
        <end position="358"/>
    </location>
</feature>
<feature type="transmembrane region" description="Helical" evidence="4">
    <location>
        <begin position="281"/>
        <end position="303"/>
    </location>
</feature>
<keyword evidence="4" id="KW-0472">Membrane</keyword>
<evidence type="ECO:0000256" key="3">
    <source>
        <dbReference type="PROSITE-ProRule" id="PRU00284"/>
    </source>
</evidence>
<dbReference type="GO" id="GO:0016020">
    <property type="term" value="C:membrane"/>
    <property type="evidence" value="ECO:0007669"/>
    <property type="project" value="InterPro"/>
</dbReference>
<dbReference type="PRINTS" id="PR00260">
    <property type="entry name" value="CHEMTRNSDUCR"/>
</dbReference>
<evidence type="ECO:0000256" key="2">
    <source>
        <dbReference type="ARBA" id="ARBA00029447"/>
    </source>
</evidence>
<dbReference type="InterPro" id="IPR003660">
    <property type="entry name" value="HAMP_dom"/>
</dbReference>
<dbReference type="InterPro" id="IPR004090">
    <property type="entry name" value="Chemotax_Me-accpt_rcpt"/>
</dbReference>
<dbReference type="PANTHER" id="PTHR32089:SF112">
    <property type="entry name" value="LYSOZYME-LIKE PROTEIN-RELATED"/>
    <property type="match status" value="1"/>
</dbReference>
<dbReference type="EMBL" id="VLLF01000001">
    <property type="protein sequence ID" value="TWI93330.1"/>
    <property type="molecule type" value="Genomic_DNA"/>
</dbReference>
<keyword evidence="8" id="KW-1185">Reference proteome</keyword>
<dbReference type="RefSeq" id="WP_145340800.1">
    <property type="nucleotide sequence ID" value="NZ_SMLY01000036.1"/>
</dbReference>
<evidence type="ECO:0000256" key="4">
    <source>
        <dbReference type="SAM" id="Phobius"/>
    </source>
</evidence>
<dbReference type="Pfam" id="PF00015">
    <property type="entry name" value="MCPsignal"/>
    <property type="match status" value="1"/>
</dbReference>
<feature type="domain" description="Methyl-accepting transducer" evidence="5">
    <location>
        <begin position="384"/>
        <end position="634"/>
    </location>
</feature>
<dbReference type="GO" id="GO:0006935">
    <property type="term" value="P:chemotaxis"/>
    <property type="evidence" value="ECO:0007669"/>
    <property type="project" value="InterPro"/>
</dbReference>
<dbReference type="AlphaFoldDB" id="A0A562TK83"/>
<evidence type="ECO:0000259" key="6">
    <source>
        <dbReference type="PROSITE" id="PS50885"/>
    </source>
</evidence>
<dbReference type="PANTHER" id="PTHR32089">
    <property type="entry name" value="METHYL-ACCEPTING CHEMOTAXIS PROTEIN MCPB"/>
    <property type="match status" value="1"/>
</dbReference>
<dbReference type="SMART" id="SM00283">
    <property type="entry name" value="MA"/>
    <property type="match status" value="1"/>
</dbReference>
<sequence length="747" mass="79970">MSFDDMKIRWKITLGMLAVFAAVLVLGGKMLYSLDRITQAFSAYQMAAHEAENAVAVKAEIQTFVGLAKEYVARNTEARYEKALQEFDLLSDAVGKAAEEGDGRFAEAARAAQSKLAPVLSEFKDFSVFRQRRNDVVETELPALTDRVTSALEAAIASAANEDDRAALRTSLVDTLRAKDHMNRYMFRFNEDELERARTFLTAASDALPGTRAEDPRAGIGTASAMLDEVAEIVAQERGAVASLIDVQVRALLDSAQTMTDIAHDIEEQQSAALLSEKTSAIFTASIVFVLAVVFAVATIVLLDFKVAKPLRNMVFLMGRVAREDPDVTIPDLTRKDEIGDIARALADFDKTGRERRALEEAQLESRAQARRRQDEMDQMVAMFGKSVTHVLKNMRQASEGMGTASKSMLEAAKNNVQQAENVSDSVNRTAESSRGAAAAAEEMSSSIEEIGSQISRASTMSSEVADVAEDVQSKIEQLSVSADQISQVVDSIRAISEQTNLLALNATIEAARAGEAGKGFAVVASEVKQLANQTTLATEEVSTAVTAVRASSDEAIEASQRIKTAIDALDSVAQSVASATVEQQAATGEIARAVQTVSQENDGIMREVDGVRVSGSNTRSLSEEVGGAASLLSEETGLFSDEVMNFLDGLGRSEVRESIERHKVNLQAVIADNVTQYSVTISEMTPAAVLATGAKLPAAGARVTCDIPGLGAVRGRVADITGDKVSIQLPLDTASVEKTAHFLKVA</sequence>
<keyword evidence="1 3" id="KW-0807">Transducer</keyword>
<evidence type="ECO:0000313" key="7">
    <source>
        <dbReference type="EMBL" id="TWI93330.1"/>
    </source>
</evidence>
<evidence type="ECO:0000259" key="5">
    <source>
        <dbReference type="PROSITE" id="PS50111"/>
    </source>
</evidence>
<gene>
    <name evidence="7" type="ORF">JM93_00886</name>
</gene>
<protein>
    <submittedName>
        <fullName evidence="7">Methyl-accepting chemotaxis protein</fullName>
    </submittedName>
</protein>
<feature type="transmembrane region" description="Helical" evidence="4">
    <location>
        <begin position="12"/>
        <end position="32"/>
    </location>
</feature>
<dbReference type="GO" id="GO:0007165">
    <property type="term" value="P:signal transduction"/>
    <property type="evidence" value="ECO:0007669"/>
    <property type="project" value="UniProtKB-KW"/>
</dbReference>
<comment type="similarity">
    <text evidence="2">Belongs to the methyl-accepting chemotaxis (MCP) protein family.</text>
</comment>
<dbReference type="PROSITE" id="PS50111">
    <property type="entry name" value="CHEMOTAXIS_TRANSDUC_2"/>
    <property type="match status" value="1"/>
</dbReference>
<dbReference type="SUPFAM" id="SSF158472">
    <property type="entry name" value="HAMP domain-like"/>
    <property type="match status" value="1"/>
</dbReference>
<dbReference type="PROSITE" id="PS50885">
    <property type="entry name" value="HAMP"/>
    <property type="match status" value="1"/>
</dbReference>
<dbReference type="Proteomes" id="UP000320593">
    <property type="component" value="Unassembled WGS sequence"/>
</dbReference>
<reference evidence="7 8" key="1">
    <citation type="submission" date="2019-07" db="EMBL/GenBank/DDBJ databases">
        <title>Genomic Encyclopedia of Archaeal and Bacterial Type Strains, Phase II (KMG-II): from individual species to whole genera.</title>
        <authorList>
            <person name="Goeker M."/>
        </authorList>
    </citation>
    <scope>NUCLEOTIDE SEQUENCE [LARGE SCALE GENOMIC DNA]</scope>
    <source>
        <strain evidence="7 8">ATCC BAA-252</strain>
    </source>
</reference>
<organism evidence="7 8">
    <name type="scientific">Roseibium hamelinense</name>
    <dbReference type="NCBI Taxonomy" id="150831"/>
    <lineage>
        <taxon>Bacteria</taxon>
        <taxon>Pseudomonadati</taxon>
        <taxon>Pseudomonadota</taxon>
        <taxon>Alphaproteobacteria</taxon>
        <taxon>Hyphomicrobiales</taxon>
        <taxon>Stappiaceae</taxon>
        <taxon>Roseibium</taxon>
    </lineage>
</organism>
<dbReference type="Gene3D" id="1.10.287.950">
    <property type="entry name" value="Methyl-accepting chemotaxis protein"/>
    <property type="match status" value="1"/>
</dbReference>
<dbReference type="GO" id="GO:0004888">
    <property type="term" value="F:transmembrane signaling receptor activity"/>
    <property type="evidence" value="ECO:0007669"/>
    <property type="project" value="InterPro"/>
</dbReference>
<keyword evidence="4" id="KW-0812">Transmembrane</keyword>